<dbReference type="InterPro" id="IPR011990">
    <property type="entry name" value="TPR-like_helical_dom_sf"/>
</dbReference>
<feature type="domain" description="OmpR/PhoB-type" evidence="5">
    <location>
        <begin position="1"/>
        <end position="93"/>
    </location>
</feature>
<evidence type="ECO:0000313" key="6">
    <source>
        <dbReference type="EMBL" id="AIY66852.1"/>
    </source>
</evidence>
<gene>
    <name evidence="6" type="ORF">OM33_17255</name>
</gene>
<dbReference type="Gene3D" id="1.25.40.10">
    <property type="entry name" value="Tetratricopeptide repeat domain"/>
    <property type="match status" value="1"/>
</dbReference>
<name>A0A0A7ELK9_9GAMM</name>
<feature type="transmembrane region" description="Helical" evidence="4">
    <location>
        <begin position="120"/>
        <end position="138"/>
    </location>
</feature>
<dbReference type="GO" id="GO:0003677">
    <property type="term" value="F:DNA binding"/>
    <property type="evidence" value="ECO:0007669"/>
    <property type="project" value="UniProtKB-UniRule"/>
</dbReference>
<accession>A0A0A7ELK9</accession>
<keyword evidence="7" id="KW-1185">Reference proteome</keyword>
<dbReference type="SMART" id="SM00862">
    <property type="entry name" value="Trans_reg_C"/>
    <property type="match status" value="1"/>
</dbReference>
<feature type="DNA-binding region" description="OmpR/PhoB-type" evidence="2">
    <location>
        <begin position="1"/>
        <end position="93"/>
    </location>
</feature>
<evidence type="ECO:0000256" key="1">
    <source>
        <dbReference type="ARBA" id="ARBA00023125"/>
    </source>
</evidence>
<dbReference type="STRING" id="1348114.OM33_17255"/>
<dbReference type="KEGG" id="pseo:OM33_17255"/>
<dbReference type="SUPFAM" id="SSF46894">
    <property type="entry name" value="C-terminal effector domain of the bipartite response regulators"/>
    <property type="match status" value="1"/>
</dbReference>
<dbReference type="HOGENOM" id="CLU_462209_0_0_6"/>
<sequence>MRYQIKHFEFDASSLVLSENKGSVAIRHNEALLLKLFLENPNTVLSKDQILTHVWQDKVVSEQAVFQNISNLRNIFGADAIKTYAKRGYVWQLPFQIATENTLTTEHVNKSSKSKGFRPLILAVSVMLAAVFVIALNMKAPPQSTISLIEFVSHSNQSLNLADKLDFEVTPLNSISNAEFHATQILSYKTLSEQHPIILTGEMSDAGGVHLIDFKLVGPHGQWQGQVIAETAAKAADKLNKHLLQSVVLDWVNVPATPDVKLAMLTLAHQKNAQDLIILNQLANTYLQSNKLDTAMSLADKLEQLAKLQQNNVQQGNALLLQSTILTRKELVELSAHKLERAIEQYQQINDHKRLADAYNAKSWLDHLDNDYSNVKQSLLTSAEHALAINDIERELHALTYLSVMAHKHKNQGDKYHYLQLAESKMNAYKLPQYHYAKVPFHYAIYADNPADKEPHLKQVLEYTKLTPDHWVAQSSRKQLLTYYLDTERLNLAKALVEPLNTATPQNTLLKARLALAEQDYEHFESLGKQAFEQAQLAGSLELSLDIALLLCHDPKQQINHDFYYDYINQNATARWSKRNQTKLHAINLI</sequence>
<dbReference type="CDD" id="cd00383">
    <property type="entry name" value="trans_reg_C"/>
    <property type="match status" value="1"/>
</dbReference>
<keyword evidence="4" id="KW-1133">Transmembrane helix</keyword>
<keyword evidence="1 2" id="KW-0238">DNA-binding</keyword>
<dbReference type="RefSeq" id="WP_040135418.1">
    <property type="nucleotide sequence ID" value="NZ_CP009889.1"/>
</dbReference>
<feature type="coiled-coil region" evidence="3">
    <location>
        <begin position="292"/>
        <end position="349"/>
    </location>
</feature>
<dbReference type="Proteomes" id="UP000030341">
    <property type="component" value="Chromosome 2"/>
</dbReference>
<evidence type="ECO:0000259" key="5">
    <source>
        <dbReference type="PROSITE" id="PS51755"/>
    </source>
</evidence>
<evidence type="ECO:0000256" key="2">
    <source>
        <dbReference type="PROSITE-ProRule" id="PRU01091"/>
    </source>
</evidence>
<keyword evidence="4" id="KW-0472">Membrane</keyword>
<organism evidence="6 7">
    <name type="scientific">Pseudoalteromonas piratica</name>
    <dbReference type="NCBI Taxonomy" id="1348114"/>
    <lineage>
        <taxon>Bacteria</taxon>
        <taxon>Pseudomonadati</taxon>
        <taxon>Pseudomonadota</taxon>
        <taxon>Gammaproteobacteria</taxon>
        <taxon>Alteromonadales</taxon>
        <taxon>Pseudoalteromonadaceae</taxon>
        <taxon>Pseudoalteromonas</taxon>
    </lineage>
</organism>
<proteinExistence type="predicted"/>
<reference evidence="6 7" key="1">
    <citation type="submission" date="2014-11" db="EMBL/GenBank/DDBJ databases">
        <title>Complete Genome Sequence of Pseudoalteromonas sp. Strain OCN003 Isolated from Kaneohe Bay, Oahu, Hawaii.</title>
        <authorList>
            <person name="Beurmann S."/>
            <person name="Videau P."/>
            <person name="Ushijima B."/>
            <person name="Smith A.M."/>
            <person name="Aeby G.S."/>
            <person name="Callahan S.M."/>
            <person name="Belcaid M."/>
        </authorList>
    </citation>
    <scope>NUCLEOTIDE SEQUENCE [LARGE SCALE GENOMIC DNA]</scope>
    <source>
        <strain evidence="6 7">OCN003</strain>
    </source>
</reference>
<keyword evidence="4" id="KW-0812">Transmembrane</keyword>
<dbReference type="Gene3D" id="1.10.10.10">
    <property type="entry name" value="Winged helix-like DNA-binding domain superfamily/Winged helix DNA-binding domain"/>
    <property type="match status" value="1"/>
</dbReference>
<protein>
    <recommendedName>
        <fullName evidence="5">OmpR/PhoB-type domain-containing protein</fullName>
    </recommendedName>
</protein>
<dbReference type="GO" id="GO:0000160">
    <property type="term" value="P:phosphorelay signal transduction system"/>
    <property type="evidence" value="ECO:0007669"/>
    <property type="project" value="InterPro"/>
</dbReference>
<keyword evidence="3" id="KW-0175">Coiled coil</keyword>
<evidence type="ECO:0000313" key="7">
    <source>
        <dbReference type="Proteomes" id="UP000030341"/>
    </source>
</evidence>
<evidence type="ECO:0000256" key="3">
    <source>
        <dbReference type="SAM" id="Coils"/>
    </source>
</evidence>
<dbReference type="InterPro" id="IPR016032">
    <property type="entry name" value="Sig_transdc_resp-reg_C-effctor"/>
</dbReference>
<dbReference type="GO" id="GO:0006355">
    <property type="term" value="P:regulation of DNA-templated transcription"/>
    <property type="evidence" value="ECO:0007669"/>
    <property type="project" value="InterPro"/>
</dbReference>
<dbReference type="PROSITE" id="PS51755">
    <property type="entry name" value="OMPR_PHOB"/>
    <property type="match status" value="1"/>
</dbReference>
<dbReference type="EMBL" id="CP009889">
    <property type="protein sequence ID" value="AIY66852.1"/>
    <property type="molecule type" value="Genomic_DNA"/>
</dbReference>
<dbReference type="InterPro" id="IPR001867">
    <property type="entry name" value="OmpR/PhoB-type_DNA-bd"/>
</dbReference>
<evidence type="ECO:0000256" key="4">
    <source>
        <dbReference type="SAM" id="Phobius"/>
    </source>
</evidence>
<dbReference type="InterPro" id="IPR036388">
    <property type="entry name" value="WH-like_DNA-bd_sf"/>
</dbReference>
<dbReference type="OrthoDB" id="6315863at2"/>
<dbReference type="AlphaFoldDB" id="A0A0A7ELK9"/>
<dbReference type="eggNOG" id="ENOG5032REH">
    <property type="taxonomic scope" value="Bacteria"/>
</dbReference>
<dbReference type="Pfam" id="PF00486">
    <property type="entry name" value="Trans_reg_C"/>
    <property type="match status" value="1"/>
</dbReference>